<evidence type="ECO:0008006" key="6">
    <source>
        <dbReference type="Google" id="ProtNLM"/>
    </source>
</evidence>
<dbReference type="InterPro" id="IPR001790">
    <property type="entry name" value="Ribosomal_uL10"/>
</dbReference>
<name>A0A1Q3A867_ZYGRO</name>
<evidence type="ECO:0000256" key="2">
    <source>
        <dbReference type="ARBA" id="ARBA00022980"/>
    </source>
</evidence>
<comment type="similarity">
    <text evidence="1">Belongs to the universal ribosomal protein uL10 family.</text>
</comment>
<keyword evidence="2" id="KW-0689">Ribosomal protein</keyword>
<protein>
    <recommendedName>
        <fullName evidence="6">54S ribosomal protein L11, mitochondrial</fullName>
    </recommendedName>
</protein>
<organism evidence="4 5">
    <name type="scientific">Zygosaccharomyces rouxii</name>
    <dbReference type="NCBI Taxonomy" id="4956"/>
    <lineage>
        <taxon>Eukaryota</taxon>
        <taxon>Fungi</taxon>
        <taxon>Dikarya</taxon>
        <taxon>Ascomycota</taxon>
        <taxon>Saccharomycotina</taxon>
        <taxon>Saccharomycetes</taxon>
        <taxon>Saccharomycetales</taxon>
        <taxon>Saccharomycetaceae</taxon>
        <taxon>Zygosaccharomyces</taxon>
    </lineage>
</organism>
<dbReference type="Gene3D" id="3.30.70.1730">
    <property type="match status" value="1"/>
</dbReference>
<dbReference type="OrthoDB" id="360689at2759"/>
<accession>A0A1Q3A867</accession>
<dbReference type="EMBL" id="BDGX01000032">
    <property type="protein sequence ID" value="GAV51867.1"/>
    <property type="molecule type" value="Genomic_DNA"/>
</dbReference>
<evidence type="ECO:0000256" key="1">
    <source>
        <dbReference type="ARBA" id="ARBA00008889"/>
    </source>
</evidence>
<keyword evidence="3" id="KW-0687">Ribonucleoprotein</keyword>
<proteinExistence type="inferred from homology"/>
<dbReference type="Pfam" id="PF00466">
    <property type="entry name" value="Ribosomal_L10"/>
    <property type="match status" value="1"/>
</dbReference>
<dbReference type="GO" id="GO:0005840">
    <property type="term" value="C:ribosome"/>
    <property type="evidence" value="ECO:0007669"/>
    <property type="project" value="UniProtKB-KW"/>
</dbReference>
<sequence>MNFASRQLWGSRGSGLLSLRIWSQTVISRSYASYASKTAPAAFKTSKWPQDGRDTVKPVDSRKTFLIDSYRQLMGSNPVILFVHYNNLMKNEDHHYRSQIKKAGGSLTVLRNNLFSVYLRNSAFPDPCAPIKRRDQNLSHPLLPLFKGPTAAISFPETNPQSVAKVLKLLEKSQDRLFVVGAKVETDVYDINQLSHFKNLPDKPGLQSQLLGLLHILSGAGLVRTLEAGPQTLYLTLQSHHDNNGKDDQE</sequence>
<dbReference type="InterPro" id="IPR043141">
    <property type="entry name" value="Ribosomal_uL10-like_sf"/>
</dbReference>
<evidence type="ECO:0000313" key="5">
    <source>
        <dbReference type="Proteomes" id="UP000187013"/>
    </source>
</evidence>
<evidence type="ECO:0000256" key="3">
    <source>
        <dbReference type="ARBA" id="ARBA00023274"/>
    </source>
</evidence>
<dbReference type="InterPro" id="IPR047865">
    <property type="entry name" value="Ribosomal_uL10_bac_type"/>
</dbReference>
<dbReference type="Proteomes" id="UP000187013">
    <property type="component" value="Unassembled WGS sequence"/>
</dbReference>
<dbReference type="AlphaFoldDB" id="A0A1Q3A867"/>
<gene>
    <name evidence="4" type="ORF">ZYGR_0AF03380</name>
</gene>
<dbReference type="CDD" id="cd05797">
    <property type="entry name" value="Ribosomal_L10"/>
    <property type="match status" value="1"/>
</dbReference>
<comment type="caution">
    <text evidence="4">The sequence shown here is derived from an EMBL/GenBank/DDBJ whole genome shotgun (WGS) entry which is preliminary data.</text>
</comment>
<dbReference type="SUPFAM" id="SSF160369">
    <property type="entry name" value="Ribosomal protein L10-like"/>
    <property type="match status" value="1"/>
</dbReference>
<dbReference type="PANTHER" id="PTHR11560">
    <property type="entry name" value="39S RIBOSOMAL PROTEIN L10, MITOCHONDRIAL"/>
    <property type="match status" value="1"/>
</dbReference>
<evidence type="ECO:0000313" key="4">
    <source>
        <dbReference type="EMBL" id="GAV51867.1"/>
    </source>
</evidence>
<reference evidence="4 5" key="1">
    <citation type="submission" date="2016-08" db="EMBL/GenBank/DDBJ databases">
        <title>Draft genome sequence of allopolyploid Zygosaccharomyces rouxii.</title>
        <authorList>
            <person name="Watanabe J."/>
            <person name="Uehara K."/>
            <person name="Mogi Y."/>
            <person name="Tsukioka Y."/>
        </authorList>
    </citation>
    <scope>NUCLEOTIDE SEQUENCE [LARGE SCALE GENOMIC DNA]</scope>
    <source>
        <strain evidence="4 5">NBRC 110957</strain>
    </source>
</reference>
<dbReference type="GO" id="GO:1990904">
    <property type="term" value="C:ribonucleoprotein complex"/>
    <property type="evidence" value="ECO:0007669"/>
    <property type="project" value="UniProtKB-KW"/>
</dbReference>